<gene>
    <name evidence="1" type="ORF">Ark11_0864</name>
</gene>
<accession>A0A0S4M1N3</accession>
<dbReference type="RefSeq" id="WP_092343528.1">
    <property type="nucleotide sequence ID" value="NZ_LN906597.1"/>
</dbReference>
<dbReference type="AlphaFoldDB" id="A0A0S4M1N3"/>
<evidence type="ECO:0000313" key="2">
    <source>
        <dbReference type="Proteomes" id="UP000198651"/>
    </source>
</evidence>
<organism evidence="1 2">
    <name type="scientific">Candidatus Ichthyocystis hellenicum</name>
    <dbReference type="NCBI Taxonomy" id="1561003"/>
    <lineage>
        <taxon>Bacteria</taxon>
        <taxon>Pseudomonadati</taxon>
        <taxon>Pseudomonadota</taxon>
        <taxon>Betaproteobacteria</taxon>
        <taxon>Burkholderiales</taxon>
        <taxon>Candidatus Ichthyocystis</taxon>
    </lineage>
</organism>
<sequence length="68" mass="8085">MVDLVDNICSSFPKCAYDLRSEFINVLRHKIIPVTINGIFYSEVIYSDHEREITHLRWVIYFCTLFLS</sequence>
<proteinExistence type="predicted"/>
<evidence type="ECO:0000313" key="1">
    <source>
        <dbReference type="EMBL" id="CUT17687.1"/>
    </source>
</evidence>
<protein>
    <submittedName>
        <fullName evidence="1">Uncharacterized protein</fullName>
    </submittedName>
</protein>
<reference evidence="2" key="1">
    <citation type="submission" date="2015-11" db="EMBL/GenBank/DDBJ databases">
        <authorList>
            <person name="Seth-Smith H.M.B."/>
        </authorList>
    </citation>
    <scope>NUCLEOTIDE SEQUENCE [LARGE SCALE GENOMIC DNA]</scope>
    <source>
        <strain evidence="2">2013Ark11</strain>
    </source>
</reference>
<dbReference type="EMBL" id="LN906597">
    <property type="protein sequence ID" value="CUT17687.1"/>
    <property type="molecule type" value="Genomic_DNA"/>
</dbReference>
<name>A0A0S4M1N3_9BURK</name>
<dbReference type="Proteomes" id="UP000198651">
    <property type="component" value="Chromosome I"/>
</dbReference>
<keyword evidence="2" id="KW-1185">Reference proteome</keyword>